<gene>
    <name evidence="1" type="ORF">JMUB3935_1025</name>
</gene>
<accession>A0A510KLB9</accession>
<organism evidence="1 2">
    <name type="scientific">Leptotrichia trevisanii</name>
    <dbReference type="NCBI Taxonomy" id="109328"/>
    <lineage>
        <taxon>Bacteria</taxon>
        <taxon>Fusobacteriati</taxon>
        <taxon>Fusobacteriota</taxon>
        <taxon>Fusobacteriia</taxon>
        <taxon>Fusobacteriales</taxon>
        <taxon>Leptotrichiaceae</taxon>
        <taxon>Leptotrichia</taxon>
    </lineage>
</organism>
<protein>
    <submittedName>
        <fullName evidence="1">Uncharacterized protein</fullName>
    </submittedName>
</protein>
<dbReference type="AlphaFoldDB" id="A0A510KLB9"/>
<sequence length="31" mass="3507">MMMGMLLSLKRKKIKKLGGLEKIAKVGSFRN</sequence>
<name>A0A510KLB9_9FUSO</name>
<proteinExistence type="predicted"/>
<evidence type="ECO:0000313" key="1">
    <source>
        <dbReference type="EMBL" id="BBM52047.1"/>
    </source>
</evidence>
<dbReference type="Proteomes" id="UP000321378">
    <property type="component" value="Chromosome"/>
</dbReference>
<reference evidence="1 2" key="1">
    <citation type="submission" date="2019-07" db="EMBL/GenBank/DDBJ databases">
        <title>Complete Genome Sequence of Leptotrichia trevisanii Strain JMUB3935.</title>
        <authorList>
            <person name="Watanabe S."/>
            <person name="Cui L."/>
        </authorList>
    </citation>
    <scope>NUCLEOTIDE SEQUENCE [LARGE SCALE GENOMIC DNA]</scope>
    <source>
        <strain evidence="1 2">JMUB3935</strain>
    </source>
</reference>
<dbReference type="EMBL" id="AP019840">
    <property type="protein sequence ID" value="BBM52047.1"/>
    <property type="molecule type" value="Genomic_DNA"/>
</dbReference>
<dbReference type="STRING" id="1122173.GCA_000482505_00272"/>
<evidence type="ECO:0000313" key="2">
    <source>
        <dbReference type="Proteomes" id="UP000321378"/>
    </source>
</evidence>